<dbReference type="InterPro" id="IPR002867">
    <property type="entry name" value="IBR_dom"/>
</dbReference>
<dbReference type="Pfam" id="PF05773">
    <property type="entry name" value="RWD"/>
    <property type="match status" value="1"/>
</dbReference>
<dbReference type="CDD" id="cd20341">
    <property type="entry name" value="BRcat_RBR_RNF14"/>
    <property type="match status" value="1"/>
</dbReference>
<dbReference type="PROSITE" id="PS50908">
    <property type="entry name" value="RWD"/>
    <property type="match status" value="1"/>
</dbReference>
<dbReference type="Pfam" id="PF01485">
    <property type="entry name" value="IBR"/>
    <property type="match status" value="1"/>
</dbReference>
<feature type="domain" description="RING-type" evidence="18">
    <location>
        <begin position="206"/>
        <end position="462"/>
    </location>
</feature>
<dbReference type="Proteomes" id="UP000305948">
    <property type="component" value="Unassembled WGS sequence"/>
</dbReference>
<evidence type="ECO:0000256" key="7">
    <source>
        <dbReference type="ARBA" id="ARBA00022723"/>
    </source>
</evidence>
<gene>
    <name evidence="19" type="ORF">OE88DRAFT_1651154</name>
</gene>
<comment type="pathway">
    <text evidence="3">Protein modification; protein ubiquitination.</text>
</comment>
<dbReference type="GO" id="GO:0005737">
    <property type="term" value="C:cytoplasm"/>
    <property type="evidence" value="ECO:0007669"/>
    <property type="project" value="UniProtKB-ARBA"/>
</dbReference>
<keyword evidence="13" id="KW-0472">Membrane</keyword>
<dbReference type="InterPro" id="IPR006575">
    <property type="entry name" value="RWD_dom"/>
</dbReference>
<dbReference type="SMART" id="SM00647">
    <property type="entry name" value="IBR"/>
    <property type="match status" value="2"/>
</dbReference>
<protein>
    <recommendedName>
        <fullName evidence="4">RBR-type E3 ubiquitin transferase</fullName>
        <ecNumber evidence="4">2.3.2.31</ecNumber>
    </recommendedName>
</protein>
<dbReference type="STRING" id="5364.A0A5C3NKJ7"/>
<dbReference type="PROSITE" id="PS00518">
    <property type="entry name" value="ZF_RING_1"/>
    <property type="match status" value="1"/>
</dbReference>
<dbReference type="EC" id="2.3.2.31" evidence="4"/>
<comment type="similarity">
    <text evidence="14">Belongs to the RBR family. RNF14 subfamily.</text>
</comment>
<name>A0A5C3NKJ7_9AGAM</name>
<dbReference type="PROSITE" id="PS50089">
    <property type="entry name" value="ZF_RING_2"/>
    <property type="match status" value="1"/>
</dbReference>
<evidence type="ECO:0000259" key="16">
    <source>
        <dbReference type="PROSITE" id="PS50089"/>
    </source>
</evidence>
<evidence type="ECO:0000256" key="2">
    <source>
        <dbReference type="ARBA" id="ARBA00004167"/>
    </source>
</evidence>
<keyword evidence="11" id="KW-0862">Zinc</keyword>
<dbReference type="EMBL" id="ML213503">
    <property type="protein sequence ID" value="TFK57437.1"/>
    <property type="molecule type" value="Genomic_DNA"/>
</dbReference>
<evidence type="ECO:0000256" key="6">
    <source>
        <dbReference type="ARBA" id="ARBA00022692"/>
    </source>
</evidence>
<dbReference type="Gene3D" id="3.10.110.10">
    <property type="entry name" value="Ubiquitin Conjugating Enzyme"/>
    <property type="match status" value="1"/>
</dbReference>
<dbReference type="InterPro" id="IPR016135">
    <property type="entry name" value="UBQ-conjugating_enzyme/RWD"/>
</dbReference>
<comment type="subcellular location">
    <subcellularLocation>
        <location evidence="2">Membrane</location>
        <topology evidence="2">Single-pass membrane protein</topology>
    </subcellularLocation>
</comment>
<evidence type="ECO:0000256" key="4">
    <source>
        <dbReference type="ARBA" id="ARBA00012251"/>
    </source>
</evidence>
<dbReference type="CDD" id="cd23134">
    <property type="entry name" value="RING-HC_ITT1-like"/>
    <property type="match status" value="1"/>
</dbReference>
<organism evidence="19 20">
    <name type="scientific">Heliocybe sulcata</name>
    <dbReference type="NCBI Taxonomy" id="5364"/>
    <lineage>
        <taxon>Eukaryota</taxon>
        <taxon>Fungi</taxon>
        <taxon>Dikarya</taxon>
        <taxon>Basidiomycota</taxon>
        <taxon>Agaricomycotina</taxon>
        <taxon>Agaricomycetes</taxon>
        <taxon>Gloeophyllales</taxon>
        <taxon>Gloeophyllaceae</taxon>
        <taxon>Heliocybe</taxon>
    </lineage>
</organism>
<dbReference type="SUPFAM" id="SSF57850">
    <property type="entry name" value="RING/U-box"/>
    <property type="match status" value="3"/>
</dbReference>
<proteinExistence type="inferred from homology"/>
<dbReference type="InterPro" id="IPR031127">
    <property type="entry name" value="E3_UB_ligase_RBR"/>
</dbReference>
<dbReference type="Pfam" id="PF22191">
    <property type="entry name" value="IBR_1"/>
    <property type="match status" value="1"/>
</dbReference>
<keyword evidence="20" id="KW-1185">Reference proteome</keyword>
<dbReference type="GO" id="GO:0016567">
    <property type="term" value="P:protein ubiquitination"/>
    <property type="evidence" value="ECO:0007669"/>
    <property type="project" value="InterPro"/>
</dbReference>
<dbReference type="PROSITE" id="PS51873">
    <property type="entry name" value="TRIAD"/>
    <property type="match status" value="1"/>
</dbReference>
<evidence type="ECO:0000256" key="12">
    <source>
        <dbReference type="ARBA" id="ARBA00022989"/>
    </source>
</evidence>
<keyword evidence="9 15" id="KW-0863">Zinc-finger</keyword>
<dbReference type="Gene3D" id="3.30.40.10">
    <property type="entry name" value="Zinc/RING finger domain, C3HC4 (zinc finger)"/>
    <property type="match status" value="1"/>
</dbReference>
<evidence type="ECO:0000259" key="18">
    <source>
        <dbReference type="PROSITE" id="PS51873"/>
    </source>
</evidence>
<evidence type="ECO:0000313" key="20">
    <source>
        <dbReference type="Proteomes" id="UP000305948"/>
    </source>
</evidence>
<dbReference type="OrthoDB" id="1431934at2759"/>
<dbReference type="GO" id="GO:0061630">
    <property type="term" value="F:ubiquitin protein ligase activity"/>
    <property type="evidence" value="ECO:0007669"/>
    <property type="project" value="UniProtKB-EC"/>
</dbReference>
<dbReference type="FunFam" id="3.30.40.10:FF:000051">
    <property type="entry name" value="RBR-type E3 ubiquitin transferase"/>
    <property type="match status" value="1"/>
</dbReference>
<sequence>MSAAAAQIELTPEDGDLCRSMQEEEWEVLQSIYPECSSDDISKGSIKLEIPIELGGIREVEIVDDGTLSSSAELLEDVGSSSKAVSEASGPISLSLSTLPPLLLDIVLPSSYPLRNPPILLHIHATQSWLSRAASTLLTQKLIEIWNEGEGALYAWVEWIRSADFLEAVNMIQNSVIRLPHPSPIRLANLLTSHDALSAQEVFSHMSHPCAICMTSLKGSNCIRLVCSHVFCRPCLQEYWGMAIREGDIGQVRCPDPECVKEGVEASEEEIRRVVSEEEVRRWKRLREKRDLDRDPTIIHCPIDFCQTPIPKPKTVTDDDSGWNRLRTCHECGYSFCAYCKRTWHGPHTSCPIPFTASFIVDYLAHEPGSPARLQIESRYGKNNVKRLVLQYDEDKANREYMQKETTTCPSCDVNVQKSHGCNHMTCARCKTHFCYRCGTKLNPSHPYTHFSTPGLSCYYKLFDQESIDNEWQPIEEFDDL</sequence>
<evidence type="ECO:0000256" key="11">
    <source>
        <dbReference type="ARBA" id="ARBA00022833"/>
    </source>
</evidence>
<keyword evidence="5" id="KW-0808">Transferase</keyword>
<keyword evidence="12" id="KW-1133">Transmembrane helix</keyword>
<keyword evidence="10" id="KW-0833">Ubl conjugation pathway</keyword>
<dbReference type="InterPro" id="IPR017907">
    <property type="entry name" value="Znf_RING_CS"/>
</dbReference>
<dbReference type="GO" id="GO:0031090">
    <property type="term" value="C:organelle membrane"/>
    <property type="evidence" value="ECO:0007669"/>
    <property type="project" value="UniProtKB-ARBA"/>
</dbReference>
<keyword evidence="7" id="KW-0479">Metal-binding</keyword>
<accession>A0A5C3NKJ7</accession>
<feature type="domain" description="RING-type" evidence="16">
    <location>
        <begin position="210"/>
        <end position="255"/>
    </location>
</feature>
<dbReference type="Gene3D" id="1.20.120.1750">
    <property type="match status" value="1"/>
</dbReference>
<evidence type="ECO:0000256" key="3">
    <source>
        <dbReference type="ARBA" id="ARBA00004906"/>
    </source>
</evidence>
<dbReference type="SMART" id="SM00591">
    <property type="entry name" value="RWD"/>
    <property type="match status" value="1"/>
</dbReference>
<evidence type="ECO:0000313" key="19">
    <source>
        <dbReference type="EMBL" id="TFK57437.1"/>
    </source>
</evidence>
<evidence type="ECO:0000256" key="14">
    <source>
        <dbReference type="ARBA" id="ARBA00044508"/>
    </source>
</evidence>
<dbReference type="PANTHER" id="PTHR11685">
    <property type="entry name" value="RBR FAMILY RING FINGER AND IBR DOMAIN-CONTAINING"/>
    <property type="match status" value="1"/>
</dbReference>
<dbReference type="InterPro" id="IPR047548">
    <property type="entry name" value="Rcat_RBR_RNF14"/>
</dbReference>
<dbReference type="InterPro" id="IPR013083">
    <property type="entry name" value="Znf_RING/FYVE/PHD"/>
</dbReference>
<evidence type="ECO:0000256" key="8">
    <source>
        <dbReference type="ARBA" id="ARBA00022737"/>
    </source>
</evidence>
<reference evidence="19 20" key="1">
    <citation type="journal article" date="2019" name="Nat. Ecol. Evol.">
        <title>Megaphylogeny resolves global patterns of mushroom evolution.</title>
        <authorList>
            <person name="Varga T."/>
            <person name="Krizsan K."/>
            <person name="Foldi C."/>
            <person name="Dima B."/>
            <person name="Sanchez-Garcia M."/>
            <person name="Sanchez-Ramirez S."/>
            <person name="Szollosi G.J."/>
            <person name="Szarkandi J.G."/>
            <person name="Papp V."/>
            <person name="Albert L."/>
            <person name="Andreopoulos W."/>
            <person name="Angelini C."/>
            <person name="Antonin V."/>
            <person name="Barry K.W."/>
            <person name="Bougher N.L."/>
            <person name="Buchanan P."/>
            <person name="Buyck B."/>
            <person name="Bense V."/>
            <person name="Catcheside P."/>
            <person name="Chovatia M."/>
            <person name="Cooper J."/>
            <person name="Damon W."/>
            <person name="Desjardin D."/>
            <person name="Finy P."/>
            <person name="Geml J."/>
            <person name="Haridas S."/>
            <person name="Hughes K."/>
            <person name="Justo A."/>
            <person name="Karasinski D."/>
            <person name="Kautmanova I."/>
            <person name="Kiss B."/>
            <person name="Kocsube S."/>
            <person name="Kotiranta H."/>
            <person name="LaButti K.M."/>
            <person name="Lechner B.E."/>
            <person name="Liimatainen K."/>
            <person name="Lipzen A."/>
            <person name="Lukacs Z."/>
            <person name="Mihaltcheva S."/>
            <person name="Morgado L.N."/>
            <person name="Niskanen T."/>
            <person name="Noordeloos M.E."/>
            <person name="Ohm R.A."/>
            <person name="Ortiz-Santana B."/>
            <person name="Ovrebo C."/>
            <person name="Racz N."/>
            <person name="Riley R."/>
            <person name="Savchenko A."/>
            <person name="Shiryaev A."/>
            <person name="Soop K."/>
            <person name="Spirin V."/>
            <person name="Szebenyi C."/>
            <person name="Tomsovsky M."/>
            <person name="Tulloss R.E."/>
            <person name="Uehling J."/>
            <person name="Grigoriev I.V."/>
            <person name="Vagvolgyi C."/>
            <person name="Papp T."/>
            <person name="Martin F.M."/>
            <person name="Miettinen O."/>
            <person name="Hibbett D.S."/>
            <person name="Nagy L.G."/>
        </authorList>
    </citation>
    <scope>NUCLEOTIDE SEQUENCE [LARGE SCALE GENOMIC DNA]</scope>
    <source>
        <strain evidence="19 20">OMC1185</strain>
    </source>
</reference>
<dbReference type="Pfam" id="PF00097">
    <property type="entry name" value="zf-C3HC4"/>
    <property type="match status" value="1"/>
</dbReference>
<dbReference type="CDD" id="cd23820">
    <property type="entry name" value="RWD_RNF14"/>
    <property type="match status" value="1"/>
</dbReference>
<dbReference type="InterPro" id="IPR018957">
    <property type="entry name" value="Znf_C3HC4_RING-type"/>
</dbReference>
<comment type="catalytic activity">
    <reaction evidence="1">
        <text>[E2 ubiquitin-conjugating enzyme]-S-ubiquitinyl-L-cysteine + [acceptor protein]-L-lysine = [E2 ubiquitin-conjugating enzyme]-L-cysteine + [acceptor protein]-N(6)-ubiquitinyl-L-lysine.</text>
        <dbReference type="EC" id="2.3.2.31"/>
    </reaction>
</comment>
<evidence type="ECO:0000256" key="1">
    <source>
        <dbReference type="ARBA" id="ARBA00001798"/>
    </source>
</evidence>
<keyword evidence="6" id="KW-0812">Transmembrane</keyword>
<dbReference type="AlphaFoldDB" id="A0A5C3NKJ7"/>
<dbReference type="InterPro" id="IPR001841">
    <property type="entry name" value="Znf_RING"/>
</dbReference>
<dbReference type="InterPro" id="IPR044066">
    <property type="entry name" value="TRIAD_supradom"/>
</dbReference>
<feature type="domain" description="RWD" evidence="17">
    <location>
        <begin position="24"/>
        <end position="169"/>
    </location>
</feature>
<evidence type="ECO:0000256" key="13">
    <source>
        <dbReference type="ARBA" id="ARBA00023136"/>
    </source>
</evidence>
<evidence type="ECO:0000256" key="5">
    <source>
        <dbReference type="ARBA" id="ARBA00022679"/>
    </source>
</evidence>
<keyword evidence="8" id="KW-0677">Repeat</keyword>
<evidence type="ECO:0000256" key="9">
    <source>
        <dbReference type="ARBA" id="ARBA00022771"/>
    </source>
</evidence>
<evidence type="ECO:0000256" key="10">
    <source>
        <dbReference type="ARBA" id="ARBA00022786"/>
    </source>
</evidence>
<dbReference type="SUPFAM" id="SSF54495">
    <property type="entry name" value="UBC-like"/>
    <property type="match status" value="1"/>
</dbReference>
<dbReference type="GO" id="GO:0008270">
    <property type="term" value="F:zinc ion binding"/>
    <property type="evidence" value="ECO:0007669"/>
    <property type="project" value="UniProtKB-KW"/>
</dbReference>
<evidence type="ECO:0000259" key="17">
    <source>
        <dbReference type="PROSITE" id="PS50908"/>
    </source>
</evidence>
<evidence type="ECO:0000256" key="15">
    <source>
        <dbReference type="PROSITE-ProRule" id="PRU00175"/>
    </source>
</evidence>
<dbReference type="CDD" id="cd20354">
    <property type="entry name" value="Rcat_RBR_RNF14"/>
    <property type="match status" value="1"/>
</dbReference>